<evidence type="ECO:0000256" key="8">
    <source>
        <dbReference type="SAM" id="MobiDB-lite"/>
    </source>
</evidence>
<evidence type="ECO:0000256" key="5">
    <source>
        <dbReference type="ARBA" id="ARBA00023125"/>
    </source>
</evidence>
<dbReference type="GO" id="GO:0003677">
    <property type="term" value="F:DNA binding"/>
    <property type="evidence" value="ECO:0007669"/>
    <property type="project" value="UniProtKB-KW"/>
</dbReference>
<dbReference type="AlphaFoldDB" id="A0A1U8LUU4"/>
<evidence type="ECO:0000256" key="7">
    <source>
        <dbReference type="ARBA" id="ARBA00023242"/>
    </source>
</evidence>
<keyword evidence="7" id="KW-0539">Nucleus</keyword>
<dbReference type="InterPro" id="IPR046347">
    <property type="entry name" value="bZIP_sf"/>
</dbReference>
<dbReference type="PaxDb" id="3635-A0A1U8LUU4"/>
<dbReference type="SUPFAM" id="SSF57959">
    <property type="entry name" value="Leucine zipper domain"/>
    <property type="match status" value="1"/>
</dbReference>
<accession>A0A1U8LUU4</accession>
<feature type="domain" description="BZIP" evidence="9">
    <location>
        <begin position="63"/>
        <end position="119"/>
    </location>
</feature>
<evidence type="ECO:0000256" key="1">
    <source>
        <dbReference type="ARBA" id="ARBA00004123"/>
    </source>
</evidence>
<keyword evidence="4" id="KW-0805">Transcription regulation</keyword>
<name>A0A1U8LUU4_GOSHI</name>
<organism evidence="10 11">
    <name type="scientific">Gossypium hirsutum</name>
    <name type="common">Upland cotton</name>
    <name type="synonym">Gossypium mexicanum</name>
    <dbReference type="NCBI Taxonomy" id="3635"/>
    <lineage>
        <taxon>Eukaryota</taxon>
        <taxon>Viridiplantae</taxon>
        <taxon>Streptophyta</taxon>
        <taxon>Embryophyta</taxon>
        <taxon>Tracheophyta</taxon>
        <taxon>Spermatophyta</taxon>
        <taxon>Magnoliopsida</taxon>
        <taxon>eudicotyledons</taxon>
        <taxon>Gunneridae</taxon>
        <taxon>Pentapetalae</taxon>
        <taxon>rosids</taxon>
        <taxon>malvids</taxon>
        <taxon>Malvales</taxon>
        <taxon>Malvaceae</taxon>
        <taxon>Malvoideae</taxon>
        <taxon>Gossypium</taxon>
    </lineage>
</organism>
<proteinExistence type="inferred from homology"/>
<evidence type="ECO:0000256" key="4">
    <source>
        <dbReference type="ARBA" id="ARBA00023015"/>
    </source>
</evidence>
<dbReference type="RefSeq" id="XP_016717198.1">
    <property type="nucleotide sequence ID" value="XM_016861709.1"/>
</dbReference>
<evidence type="ECO:0000256" key="2">
    <source>
        <dbReference type="ARBA" id="ARBA00004389"/>
    </source>
</evidence>
<dbReference type="GO" id="GO:0005634">
    <property type="term" value="C:nucleus"/>
    <property type="evidence" value="ECO:0007669"/>
    <property type="project" value="UniProtKB-SubCell"/>
</dbReference>
<dbReference type="PROSITE" id="PS50217">
    <property type="entry name" value="BZIP"/>
    <property type="match status" value="1"/>
</dbReference>
<dbReference type="Pfam" id="PF00170">
    <property type="entry name" value="bZIP_1"/>
    <property type="match status" value="1"/>
</dbReference>
<keyword evidence="5" id="KW-0238">DNA-binding</keyword>
<gene>
    <name evidence="11" type="primary">LOC107930140</name>
</gene>
<evidence type="ECO:0000256" key="3">
    <source>
        <dbReference type="ARBA" id="ARBA00007163"/>
    </source>
</evidence>
<evidence type="ECO:0000256" key="6">
    <source>
        <dbReference type="ARBA" id="ARBA00023163"/>
    </source>
</evidence>
<dbReference type="CDD" id="cd14704">
    <property type="entry name" value="bZIP_HY5-like"/>
    <property type="match status" value="1"/>
</dbReference>
<dbReference type="OMA" id="NWDTFFL"/>
<dbReference type="InterPro" id="IPR004827">
    <property type="entry name" value="bZIP"/>
</dbReference>
<dbReference type="SMR" id="A0A1U8LUU4"/>
<reference evidence="10" key="1">
    <citation type="journal article" date="2020" name="Nat. Genet.">
        <title>Genomic diversifications of five Gossypium allopolyploid species and their impact on cotton improvement.</title>
        <authorList>
            <person name="Chen Z.J."/>
            <person name="Sreedasyam A."/>
            <person name="Ando A."/>
            <person name="Song Q."/>
            <person name="De Santiago L.M."/>
            <person name="Hulse-Kemp A.M."/>
            <person name="Ding M."/>
            <person name="Ye W."/>
            <person name="Kirkbride R.C."/>
            <person name="Jenkins J."/>
            <person name="Plott C."/>
            <person name="Lovell J."/>
            <person name="Lin Y.M."/>
            <person name="Vaughn R."/>
            <person name="Liu B."/>
            <person name="Simpson S."/>
            <person name="Scheffler B.E."/>
            <person name="Wen L."/>
            <person name="Saski C.A."/>
            <person name="Grover C.E."/>
            <person name="Hu G."/>
            <person name="Conover J.L."/>
            <person name="Carlson J.W."/>
            <person name="Shu S."/>
            <person name="Boston L.B."/>
            <person name="Williams M."/>
            <person name="Peterson D.G."/>
            <person name="McGee K."/>
            <person name="Jones D.C."/>
            <person name="Wendel J.F."/>
            <person name="Stelly D.M."/>
            <person name="Grimwood J."/>
            <person name="Schmutz J."/>
        </authorList>
    </citation>
    <scope>NUCLEOTIDE SEQUENCE [LARGE SCALE GENOMIC DNA]</scope>
    <source>
        <strain evidence="10">cv. TM-1</strain>
    </source>
</reference>
<evidence type="ECO:0000259" key="9">
    <source>
        <dbReference type="PROSITE" id="PS50217"/>
    </source>
</evidence>
<dbReference type="GO" id="GO:0005789">
    <property type="term" value="C:endoplasmic reticulum membrane"/>
    <property type="evidence" value="ECO:0007669"/>
    <property type="project" value="UniProtKB-SubCell"/>
</dbReference>
<dbReference type="OrthoDB" id="674948at2759"/>
<reference evidence="11" key="2">
    <citation type="submission" date="2025-08" db="UniProtKB">
        <authorList>
            <consortium name="RefSeq"/>
        </authorList>
    </citation>
    <scope>IDENTIFICATION</scope>
</reference>
<dbReference type="GeneID" id="107930140"/>
<keyword evidence="6" id="KW-0804">Transcription</keyword>
<feature type="region of interest" description="Disordered" evidence="8">
    <location>
        <begin position="35"/>
        <end position="79"/>
    </location>
</feature>
<dbReference type="KEGG" id="ghi:107930140"/>
<sequence length="119" mass="13690">MVLMEDDNFDHRVETQLVPNNDFLADLLVDSPPCSSNDVVGADSGDLHKHSQTHTDVNKDDPIAKKQSRQLRNGDATVRSRERKKMYVKDLEMKSRYLEEECRRLSRVLQCFIAESQAL</sequence>
<dbReference type="PANTHER" id="PTHR47416:SF8">
    <property type="entry name" value="BASIC-LEUCINE ZIPPER TRANSCRIPTION FACTOR E-RELATED"/>
    <property type="match status" value="1"/>
</dbReference>
<dbReference type="PANTHER" id="PTHR47416">
    <property type="entry name" value="BASIC-LEUCINE ZIPPER TRANSCRIPTION FACTOR F-RELATED"/>
    <property type="match status" value="1"/>
</dbReference>
<protein>
    <submittedName>
        <fullName evidence="11">BZIP transcription factor 60-like</fullName>
    </submittedName>
</protein>
<dbReference type="Proteomes" id="UP000818029">
    <property type="component" value="Chromosome A04"/>
</dbReference>
<evidence type="ECO:0000313" key="10">
    <source>
        <dbReference type="Proteomes" id="UP000818029"/>
    </source>
</evidence>
<dbReference type="Gene3D" id="1.20.5.170">
    <property type="match status" value="1"/>
</dbReference>
<comment type="similarity">
    <text evidence="3">Belongs to the bZIP family.</text>
</comment>
<comment type="subcellular location">
    <subcellularLocation>
        <location evidence="2">Endoplasmic reticulum membrane</location>
        <topology evidence="2">Single-pass membrane protein</topology>
    </subcellularLocation>
    <subcellularLocation>
        <location evidence="1">Nucleus</location>
    </subcellularLocation>
</comment>
<dbReference type="STRING" id="3635.A0A1U8LUU4"/>
<dbReference type="GO" id="GO:0003700">
    <property type="term" value="F:DNA-binding transcription factor activity"/>
    <property type="evidence" value="ECO:0007669"/>
    <property type="project" value="InterPro"/>
</dbReference>
<keyword evidence="10" id="KW-1185">Reference proteome</keyword>
<evidence type="ECO:0000313" key="11">
    <source>
        <dbReference type="RefSeq" id="XP_016717198.1"/>
    </source>
</evidence>